<name>A0ACC0D1S9_9PEZI</name>
<keyword evidence="2" id="KW-1185">Reference proteome</keyword>
<dbReference type="EMBL" id="MU394314">
    <property type="protein sequence ID" value="KAI6086636.1"/>
    <property type="molecule type" value="Genomic_DNA"/>
</dbReference>
<sequence>MSDNTHHTLPNLPKSGIEFPNSPIVSAALAYVKQHTTELVYNHCVRSAYWALLLAKKLPKFSSISSSSAASTERPSLNLETVVVATVLHDMGWATTTELLSKDKRFEVDGANIALAFVRKYTSEGGEGGSSWDTARTQLLWESIALHTTGSIALHHPAPEITLAHLGVMTDFMGPLFPPGDGAVVTEDEYRDVLAHFPLAGFTAEGCKEIMCGICRDKPETTYDNFASGFGVLFGLDGKGKGKDEFLRAKEEQEAAAKLLSGLEYLENLLKEG</sequence>
<organism evidence="1 2">
    <name type="scientific">Hypoxylon rubiginosum</name>
    <dbReference type="NCBI Taxonomy" id="110542"/>
    <lineage>
        <taxon>Eukaryota</taxon>
        <taxon>Fungi</taxon>
        <taxon>Dikarya</taxon>
        <taxon>Ascomycota</taxon>
        <taxon>Pezizomycotina</taxon>
        <taxon>Sordariomycetes</taxon>
        <taxon>Xylariomycetidae</taxon>
        <taxon>Xylariales</taxon>
        <taxon>Hypoxylaceae</taxon>
        <taxon>Hypoxylon</taxon>
    </lineage>
</organism>
<proteinExistence type="predicted"/>
<evidence type="ECO:0000313" key="2">
    <source>
        <dbReference type="Proteomes" id="UP001497680"/>
    </source>
</evidence>
<protein>
    <submittedName>
        <fullName evidence="1">Uncharacterized protein</fullName>
    </submittedName>
</protein>
<comment type="caution">
    <text evidence="1">The sequence shown here is derived from an EMBL/GenBank/DDBJ whole genome shotgun (WGS) entry which is preliminary data.</text>
</comment>
<gene>
    <name evidence="1" type="ORF">F4821DRAFT_238207</name>
</gene>
<evidence type="ECO:0000313" key="1">
    <source>
        <dbReference type="EMBL" id="KAI6086636.1"/>
    </source>
</evidence>
<dbReference type="Proteomes" id="UP001497680">
    <property type="component" value="Unassembled WGS sequence"/>
</dbReference>
<reference evidence="1 2" key="1">
    <citation type="journal article" date="2022" name="New Phytol.">
        <title>Ecological generalism drives hyperdiversity of secondary metabolite gene clusters in xylarialean endophytes.</title>
        <authorList>
            <person name="Franco M.E.E."/>
            <person name="Wisecaver J.H."/>
            <person name="Arnold A.E."/>
            <person name="Ju Y.M."/>
            <person name="Slot J.C."/>
            <person name="Ahrendt S."/>
            <person name="Moore L.P."/>
            <person name="Eastman K.E."/>
            <person name="Scott K."/>
            <person name="Konkel Z."/>
            <person name="Mondo S.J."/>
            <person name="Kuo A."/>
            <person name="Hayes R.D."/>
            <person name="Haridas S."/>
            <person name="Andreopoulos B."/>
            <person name="Riley R."/>
            <person name="LaButti K."/>
            <person name="Pangilinan J."/>
            <person name="Lipzen A."/>
            <person name="Amirebrahimi M."/>
            <person name="Yan J."/>
            <person name="Adam C."/>
            <person name="Keymanesh K."/>
            <person name="Ng V."/>
            <person name="Louie K."/>
            <person name="Northen T."/>
            <person name="Drula E."/>
            <person name="Henrissat B."/>
            <person name="Hsieh H.M."/>
            <person name="Youens-Clark K."/>
            <person name="Lutzoni F."/>
            <person name="Miadlikowska J."/>
            <person name="Eastwood D.C."/>
            <person name="Hamelin R.C."/>
            <person name="Grigoriev I.V."/>
            <person name="U'Ren J.M."/>
        </authorList>
    </citation>
    <scope>NUCLEOTIDE SEQUENCE [LARGE SCALE GENOMIC DNA]</scope>
    <source>
        <strain evidence="1 2">ER1909</strain>
    </source>
</reference>
<accession>A0ACC0D1S9</accession>